<comment type="similarity">
    <text evidence="8">Belongs to the TRAP transporter small permease family.</text>
</comment>
<organism evidence="11 12">
    <name type="scientific">Cytobacillus gottheilii</name>
    <dbReference type="NCBI Taxonomy" id="859144"/>
    <lineage>
        <taxon>Bacteria</taxon>
        <taxon>Bacillati</taxon>
        <taxon>Bacillota</taxon>
        <taxon>Bacilli</taxon>
        <taxon>Bacillales</taxon>
        <taxon>Bacillaceae</taxon>
        <taxon>Cytobacillus</taxon>
    </lineage>
</organism>
<evidence type="ECO:0000256" key="1">
    <source>
        <dbReference type="ARBA" id="ARBA00004429"/>
    </source>
</evidence>
<keyword evidence="4" id="KW-0997">Cell inner membrane</keyword>
<dbReference type="Pfam" id="PF04290">
    <property type="entry name" value="DctQ"/>
    <property type="match status" value="1"/>
</dbReference>
<evidence type="ECO:0000256" key="7">
    <source>
        <dbReference type="ARBA" id="ARBA00023136"/>
    </source>
</evidence>
<evidence type="ECO:0000256" key="5">
    <source>
        <dbReference type="ARBA" id="ARBA00022692"/>
    </source>
</evidence>
<keyword evidence="2" id="KW-0813">Transport</keyword>
<dbReference type="PANTHER" id="PTHR35011:SF2">
    <property type="entry name" value="2,3-DIKETO-L-GULONATE TRAP TRANSPORTER SMALL PERMEASE PROTEIN YIAM"/>
    <property type="match status" value="1"/>
</dbReference>
<keyword evidence="6 9" id="KW-1133">Transmembrane helix</keyword>
<keyword evidence="7 9" id="KW-0472">Membrane</keyword>
<gene>
    <name evidence="11" type="ORF">J1899_06535</name>
</gene>
<dbReference type="RefSeq" id="WP_214478126.1">
    <property type="nucleotide sequence ID" value="NZ_CANKUS010000005.1"/>
</dbReference>
<feature type="transmembrane region" description="Helical" evidence="9">
    <location>
        <begin position="124"/>
        <end position="143"/>
    </location>
</feature>
<proteinExistence type="inferred from homology"/>
<feature type="transmembrane region" description="Helical" evidence="9">
    <location>
        <begin position="12"/>
        <end position="32"/>
    </location>
</feature>
<feature type="domain" description="Tripartite ATP-independent periplasmic transporters DctQ component" evidence="10">
    <location>
        <begin position="20"/>
        <end position="150"/>
    </location>
</feature>
<name>A0ABX8FF97_9BACI</name>
<evidence type="ECO:0000256" key="8">
    <source>
        <dbReference type="ARBA" id="ARBA00038436"/>
    </source>
</evidence>
<evidence type="ECO:0000313" key="12">
    <source>
        <dbReference type="Proteomes" id="UP000679247"/>
    </source>
</evidence>
<dbReference type="PANTHER" id="PTHR35011">
    <property type="entry name" value="2,3-DIKETO-L-GULONATE TRAP TRANSPORTER SMALL PERMEASE PROTEIN YIAM"/>
    <property type="match status" value="1"/>
</dbReference>
<evidence type="ECO:0000313" key="11">
    <source>
        <dbReference type="EMBL" id="QVY62704.1"/>
    </source>
</evidence>
<evidence type="ECO:0000256" key="6">
    <source>
        <dbReference type="ARBA" id="ARBA00022989"/>
    </source>
</evidence>
<keyword evidence="12" id="KW-1185">Reference proteome</keyword>
<keyword evidence="3" id="KW-1003">Cell membrane</keyword>
<reference evidence="11 12" key="1">
    <citation type="submission" date="2021-03" db="EMBL/GenBank/DDBJ databases">
        <title>The first data on the complete genome of the tetrodotoxin-producing bacterium.</title>
        <authorList>
            <person name="Melnikova D.I."/>
            <person name="Nijland R."/>
            <person name="Magarlamov T.Y."/>
        </authorList>
    </citation>
    <scope>NUCLEOTIDE SEQUENCE [LARGE SCALE GENOMIC DNA]</scope>
    <source>
        <strain evidence="11 12">1839</strain>
    </source>
</reference>
<accession>A0ABX8FF97</accession>
<evidence type="ECO:0000256" key="9">
    <source>
        <dbReference type="SAM" id="Phobius"/>
    </source>
</evidence>
<comment type="subcellular location">
    <subcellularLocation>
        <location evidence="1">Cell inner membrane</location>
        <topology evidence="1">Multi-pass membrane protein</topology>
    </subcellularLocation>
</comment>
<feature type="transmembrane region" description="Helical" evidence="9">
    <location>
        <begin position="44"/>
        <end position="62"/>
    </location>
</feature>
<sequence>MSTLLAKVENGVLILSASIMCLIAFLNVISRYFFGNSLAFTEEITINLFVLLTFVGAAVGVREKAHLGFTLVFDKVNESLKKALVLFSGLIVIIVFALCAYYGAMMVQFQMMTNQMTPALGWSQWVFTIGFPAGCVLCVIRAIESMVKELKILKTESD</sequence>
<evidence type="ECO:0000256" key="3">
    <source>
        <dbReference type="ARBA" id="ARBA00022475"/>
    </source>
</evidence>
<evidence type="ECO:0000256" key="2">
    <source>
        <dbReference type="ARBA" id="ARBA00022448"/>
    </source>
</evidence>
<evidence type="ECO:0000259" key="10">
    <source>
        <dbReference type="Pfam" id="PF04290"/>
    </source>
</evidence>
<evidence type="ECO:0000256" key="4">
    <source>
        <dbReference type="ARBA" id="ARBA00022519"/>
    </source>
</evidence>
<dbReference type="InterPro" id="IPR055348">
    <property type="entry name" value="DctQ"/>
</dbReference>
<protein>
    <submittedName>
        <fullName evidence="11">TRAP transporter small permease</fullName>
    </submittedName>
</protein>
<feature type="transmembrane region" description="Helical" evidence="9">
    <location>
        <begin position="83"/>
        <end position="104"/>
    </location>
</feature>
<dbReference type="Proteomes" id="UP000679247">
    <property type="component" value="Chromosome"/>
</dbReference>
<keyword evidence="5 9" id="KW-0812">Transmembrane</keyword>
<dbReference type="EMBL" id="CP071709">
    <property type="protein sequence ID" value="QVY62704.1"/>
    <property type="molecule type" value="Genomic_DNA"/>
</dbReference>
<dbReference type="InterPro" id="IPR007387">
    <property type="entry name" value="TRAP_DctQ"/>
</dbReference>